<keyword evidence="2" id="KW-1185">Reference proteome</keyword>
<dbReference type="PANTHER" id="PTHR20883:SF46">
    <property type="entry name" value="PHYTANOYL-COA HYDROXYLASE"/>
    <property type="match status" value="1"/>
</dbReference>
<dbReference type="RefSeq" id="WP_284475501.1">
    <property type="nucleotide sequence ID" value="NZ_JASVEJ010000021.1"/>
</dbReference>
<comment type="caution">
    <text evidence="1">The sequence shown here is derived from an EMBL/GenBank/DDBJ whole genome shotgun (WGS) entry which is preliminary data.</text>
</comment>
<dbReference type="Pfam" id="PF05721">
    <property type="entry name" value="PhyH"/>
    <property type="match status" value="1"/>
</dbReference>
<evidence type="ECO:0000313" key="1">
    <source>
        <dbReference type="EMBL" id="MDL5056936.1"/>
    </source>
</evidence>
<sequence length="261" mass="29783">MSVVTPEQLRQFHEEGYMILEAVMSQDQLEGLRAETDRYIGMLHREMDAQGTDVIGINHRNSRYFVHNKHQHSRILTDFLFSDLMYEVSTAALGDNVYLFHEQYVIKAAEKGSKFSWHQDSGYVSHDHKAYLTCWCPLDDVNEENGTVYVLPYSRAGTRERIEHVKEEGSNDLVGYFGDDPGVPVICPAGSVVAFSSKLFHRSGFNRTNKMRRVYLPQYSPEVIMNKEGTAPWAFDIPFVKDGKRVAYPGTYAVKEDAVTV</sequence>
<organism evidence="1 2">
    <name type="scientific">Geitlerinema calcuttense NRMC-F 0142</name>
    <dbReference type="NCBI Taxonomy" id="2922238"/>
    <lineage>
        <taxon>Bacteria</taxon>
        <taxon>Bacillati</taxon>
        <taxon>Cyanobacteriota</taxon>
        <taxon>Cyanophyceae</taxon>
        <taxon>Geitlerinematales</taxon>
        <taxon>Geitlerinemataceae</taxon>
        <taxon>Geitlerinema</taxon>
    </lineage>
</organism>
<dbReference type="PANTHER" id="PTHR20883">
    <property type="entry name" value="PHYTANOYL-COA DIOXYGENASE DOMAIN CONTAINING 1"/>
    <property type="match status" value="1"/>
</dbReference>
<dbReference type="InterPro" id="IPR008775">
    <property type="entry name" value="Phytyl_CoA_dOase-like"/>
</dbReference>
<accession>A0ABT7LY51</accession>
<name>A0ABT7LY51_9CYAN</name>
<dbReference type="Gene3D" id="2.60.120.620">
    <property type="entry name" value="q2cbj1_9rhob like domain"/>
    <property type="match status" value="1"/>
</dbReference>
<dbReference type="EMBL" id="JASVEJ010000021">
    <property type="protein sequence ID" value="MDL5056936.1"/>
    <property type="molecule type" value="Genomic_DNA"/>
</dbReference>
<dbReference type="SUPFAM" id="SSF51197">
    <property type="entry name" value="Clavaminate synthase-like"/>
    <property type="match status" value="1"/>
</dbReference>
<evidence type="ECO:0000313" key="2">
    <source>
        <dbReference type="Proteomes" id="UP001230986"/>
    </source>
</evidence>
<reference evidence="1 2" key="1">
    <citation type="submission" date="2023-06" db="EMBL/GenBank/DDBJ databases">
        <title>Whole genome sequence of Oscillatoria calcuttensis NRMC-F 0142.</title>
        <authorList>
            <person name="Shakena Fathima T."/>
            <person name="Muralitharan G."/>
            <person name="Thajuddin N."/>
        </authorList>
    </citation>
    <scope>NUCLEOTIDE SEQUENCE [LARGE SCALE GENOMIC DNA]</scope>
    <source>
        <strain evidence="1 2">NRMC-F 0142</strain>
    </source>
</reference>
<protein>
    <submittedName>
        <fullName evidence="1">Phytanoyl-CoA dioxygenase family protein</fullName>
    </submittedName>
</protein>
<dbReference type="Proteomes" id="UP001230986">
    <property type="component" value="Unassembled WGS sequence"/>
</dbReference>
<dbReference type="GO" id="GO:0051213">
    <property type="term" value="F:dioxygenase activity"/>
    <property type="evidence" value="ECO:0007669"/>
    <property type="project" value="UniProtKB-KW"/>
</dbReference>
<gene>
    <name evidence="1" type="ORF">QQ055_05580</name>
</gene>
<keyword evidence="1" id="KW-0223">Dioxygenase</keyword>
<keyword evidence="1" id="KW-0560">Oxidoreductase</keyword>
<proteinExistence type="predicted"/>